<protein>
    <submittedName>
        <fullName evidence="3">Uncharacterized protein</fullName>
    </submittedName>
</protein>
<name>A0A182MEJ1_9DIPT</name>
<dbReference type="EMBL" id="AXCM01005293">
    <property type="status" value="NOT_ANNOTATED_CDS"/>
    <property type="molecule type" value="Genomic_DNA"/>
</dbReference>
<dbReference type="Proteomes" id="UP000075883">
    <property type="component" value="Unassembled WGS sequence"/>
</dbReference>
<dbReference type="VEuPathDB" id="VectorBase:ACUA016336"/>
<evidence type="ECO:0000313" key="3">
    <source>
        <dbReference type="EnsemblMetazoa" id="ACUA016336-PA"/>
    </source>
</evidence>
<keyword evidence="2" id="KW-0812">Transmembrane</keyword>
<reference evidence="4" key="1">
    <citation type="submission" date="2013-09" db="EMBL/GenBank/DDBJ databases">
        <title>The Genome Sequence of Anopheles culicifacies species A.</title>
        <authorList>
            <consortium name="The Broad Institute Genomics Platform"/>
            <person name="Neafsey D.E."/>
            <person name="Besansky N."/>
            <person name="Howell P."/>
            <person name="Walton C."/>
            <person name="Young S.K."/>
            <person name="Zeng Q."/>
            <person name="Gargeya S."/>
            <person name="Fitzgerald M."/>
            <person name="Haas B."/>
            <person name="Abouelleil A."/>
            <person name="Allen A.W."/>
            <person name="Alvarado L."/>
            <person name="Arachchi H.M."/>
            <person name="Berlin A.M."/>
            <person name="Chapman S.B."/>
            <person name="Gainer-Dewar J."/>
            <person name="Goldberg J."/>
            <person name="Griggs A."/>
            <person name="Gujja S."/>
            <person name="Hansen M."/>
            <person name="Howarth C."/>
            <person name="Imamovic A."/>
            <person name="Ireland A."/>
            <person name="Larimer J."/>
            <person name="McCowan C."/>
            <person name="Murphy C."/>
            <person name="Pearson M."/>
            <person name="Poon T.W."/>
            <person name="Priest M."/>
            <person name="Roberts A."/>
            <person name="Saif S."/>
            <person name="Shea T."/>
            <person name="Sisk P."/>
            <person name="Sykes S."/>
            <person name="Wortman J."/>
            <person name="Nusbaum C."/>
            <person name="Birren B."/>
        </authorList>
    </citation>
    <scope>NUCLEOTIDE SEQUENCE [LARGE SCALE GENOMIC DNA]</scope>
    <source>
        <strain evidence="4">A-37</strain>
    </source>
</reference>
<dbReference type="AlphaFoldDB" id="A0A182MEJ1"/>
<accession>A0A182MEJ1</accession>
<dbReference type="EMBL" id="AXCM01005294">
    <property type="status" value="NOT_ANNOTATED_CDS"/>
    <property type="molecule type" value="Genomic_DNA"/>
</dbReference>
<evidence type="ECO:0000256" key="2">
    <source>
        <dbReference type="SAM" id="Phobius"/>
    </source>
</evidence>
<evidence type="ECO:0000256" key="1">
    <source>
        <dbReference type="SAM" id="MobiDB-lite"/>
    </source>
</evidence>
<feature type="compositionally biased region" description="Basic residues" evidence="1">
    <location>
        <begin position="115"/>
        <end position="126"/>
    </location>
</feature>
<keyword evidence="2" id="KW-0472">Membrane</keyword>
<feature type="region of interest" description="Disordered" evidence="1">
    <location>
        <begin position="105"/>
        <end position="126"/>
    </location>
</feature>
<organism evidence="3 4">
    <name type="scientific">Anopheles culicifacies</name>
    <dbReference type="NCBI Taxonomy" id="139723"/>
    <lineage>
        <taxon>Eukaryota</taxon>
        <taxon>Metazoa</taxon>
        <taxon>Ecdysozoa</taxon>
        <taxon>Arthropoda</taxon>
        <taxon>Hexapoda</taxon>
        <taxon>Insecta</taxon>
        <taxon>Pterygota</taxon>
        <taxon>Neoptera</taxon>
        <taxon>Endopterygota</taxon>
        <taxon>Diptera</taxon>
        <taxon>Nematocera</taxon>
        <taxon>Culicoidea</taxon>
        <taxon>Culicidae</taxon>
        <taxon>Anophelinae</taxon>
        <taxon>Anopheles</taxon>
        <taxon>culicifacies species complex</taxon>
    </lineage>
</organism>
<dbReference type="EnsemblMetazoa" id="ACUA016336-RA">
    <property type="protein sequence ID" value="ACUA016336-PA"/>
    <property type="gene ID" value="ACUA016336"/>
</dbReference>
<feature type="transmembrane region" description="Helical" evidence="2">
    <location>
        <begin position="21"/>
        <end position="44"/>
    </location>
</feature>
<evidence type="ECO:0000313" key="4">
    <source>
        <dbReference type="Proteomes" id="UP000075883"/>
    </source>
</evidence>
<reference evidence="3" key="2">
    <citation type="submission" date="2020-05" db="UniProtKB">
        <authorList>
            <consortium name="EnsemblMetazoa"/>
        </authorList>
    </citation>
    <scope>IDENTIFICATION</scope>
    <source>
        <strain evidence="3">A-37</strain>
    </source>
</reference>
<keyword evidence="2" id="KW-1133">Transmembrane helix</keyword>
<feature type="transmembrane region" description="Helical" evidence="2">
    <location>
        <begin position="50"/>
        <end position="69"/>
    </location>
</feature>
<sequence>MKKTQDHYQDRLGDPDSRGTYLFVWIYVDVALDALLAMVCPRIAGHPLSLALGTLVLAEAALLPLIVPLQGSGRCTDRRIINAPTTTVRVTAGRTFRAALSRLDRIQPHPSSPKARSRQRTGKCAH</sequence>
<keyword evidence="4" id="KW-1185">Reference proteome</keyword>
<proteinExistence type="predicted"/>